<protein>
    <submittedName>
        <fullName evidence="2">Uncharacterized protein</fullName>
    </submittedName>
</protein>
<dbReference type="Proteomes" id="UP000267029">
    <property type="component" value="Unassembled WGS sequence"/>
</dbReference>
<dbReference type="AlphaFoldDB" id="A0A0R3U4U1"/>
<keyword evidence="3" id="KW-1185">Reference proteome</keyword>
<organism evidence="2 3">
    <name type="scientific">Mesocestoides corti</name>
    <name type="common">Flatworm</name>
    <dbReference type="NCBI Taxonomy" id="53468"/>
    <lineage>
        <taxon>Eukaryota</taxon>
        <taxon>Metazoa</taxon>
        <taxon>Spiralia</taxon>
        <taxon>Lophotrochozoa</taxon>
        <taxon>Platyhelminthes</taxon>
        <taxon>Cestoda</taxon>
        <taxon>Eucestoda</taxon>
        <taxon>Cyclophyllidea</taxon>
        <taxon>Mesocestoididae</taxon>
        <taxon>Mesocestoides</taxon>
    </lineage>
</organism>
<sequence>MTNTIENDVIGESEEGTDQSSANFTGENDMPILSAADFSPDFSVDEMKAMHTSLTNISWRVPVSPKDHLETVLLDCIKLARSIVRYGTQEGGTISRFNNILAVLPELRLTILEEEIDVEALNLKVFARSSMPKRLPLLEDFINLFGRLGGFDAIVSRFQSQEKQPLTMRLIFEYLKPFEACCYYLTDEVVNEFLLPMTEMAVAFLKNLTDEDIRQLIRLNQRSSHFMDFSLIRTFYQRIYGSNYNNEELDDLRLQFILRVMKVSFWK</sequence>
<gene>
    <name evidence="2" type="ORF">MCOS_LOCUS1686</name>
</gene>
<proteinExistence type="predicted"/>
<dbReference type="STRING" id="53468.A0A0R3U4U1"/>
<accession>A0A0R3U4U1</accession>
<feature type="region of interest" description="Disordered" evidence="1">
    <location>
        <begin position="1"/>
        <end position="27"/>
    </location>
</feature>
<evidence type="ECO:0000313" key="3">
    <source>
        <dbReference type="Proteomes" id="UP000267029"/>
    </source>
</evidence>
<reference evidence="2 3" key="1">
    <citation type="submission" date="2018-10" db="EMBL/GenBank/DDBJ databases">
        <authorList>
            <consortium name="Pathogen Informatics"/>
        </authorList>
    </citation>
    <scope>NUCLEOTIDE SEQUENCE [LARGE SCALE GENOMIC DNA]</scope>
</reference>
<name>A0A0R3U4U1_MESCO</name>
<evidence type="ECO:0000256" key="1">
    <source>
        <dbReference type="SAM" id="MobiDB-lite"/>
    </source>
</evidence>
<dbReference type="OrthoDB" id="289038at2759"/>
<evidence type="ECO:0000313" key="2">
    <source>
        <dbReference type="EMBL" id="VDD75683.1"/>
    </source>
</evidence>
<dbReference type="EMBL" id="UXSR01000229">
    <property type="protein sequence ID" value="VDD75683.1"/>
    <property type="molecule type" value="Genomic_DNA"/>
</dbReference>